<reference evidence="2" key="2">
    <citation type="submission" date="2021-09" db="EMBL/GenBank/DDBJ databases">
        <authorList>
            <person name="Gilroy R."/>
        </authorList>
    </citation>
    <scope>NUCLEOTIDE SEQUENCE</scope>
    <source>
        <strain evidence="2">CHK173-2119</strain>
    </source>
</reference>
<evidence type="ECO:0000313" key="2">
    <source>
        <dbReference type="EMBL" id="HJE15841.1"/>
    </source>
</evidence>
<feature type="transmembrane region" description="Helical" evidence="1">
    <location>
        <begin position="73"/>
        <end position="94"/>
    </location>
</feature>
<reference evidence="2" key="1">
    <citation type="journal article" date="2021" name="PeerJ">
        <title>Extensive microbial diversity within the chicken gut microbiome revealed by metagenomics and culture.</title>
        <authorList>
            <person name="Gilroy R."/>
            <person name="Ravi A."/>
            <person name="Getino M."/>
            <person name="Pursley I."/>
            <person name="Horton D.L."/>
            <person name="Alikhan N.F."/>
            <person name="Baker D."/>
            <person name="Gharbi K."/>
            <person name="Hall N."/>
            <person name="Watson M."/>
            <person name="Adriaenssens E.M."/>
            <person name="Foster-Nyarko E."/>
            <person name="Jarju S."/>
            <person name="Secka A."/>
            <person name="Antonio M."/>
            <person name="Oren A."/>
            <person name="Chaudhuri R.R."/>
            <person name="La Ragione R."/>
            <person name="Hildebrand F."/>
            <person name="Pallen M.J."/>
        </authorList>
    </citation>
    <scope>NUCLEOTIDE SEQUENCE</scope>
    <source>
        <strain evidence="2">CHK173-2119</strain>
    </source>
</reference>
<dbReference type="InterPro" id="IPR006938">
    <property type="entry name" value="DUF624"/>
</dbReference>
<evidence type="ECO:0000256" key="1">
    <source>
        <dbReference type="SAM" id="Phobius"/>
    </source>
</evidence>
<comment type="caution">
    <text evidence="2">The sequence shown here is derived from an EMBL/GenBank/DDBJ whole genome shotgun (WGS) entry which is preliminary data.</text>
</comment>
<gene>
    <name evidence="2" type="ORF">K8W17_07170</name>
</gene>
<keyword evidence="1" id="KW-1133">Transmembrane helix</keyword>
<dbReference type="EMBL" id="DYXY01000188">
    <property type="protein sequence ID" value="HJE15841.1"/>
    <property type="molecule type" value="Genomic_DNA"/>
</dbReference>
<dbReference type="AlphaFoldDB" id="A0A921DV47"/>
<dbReference type="Proteomes" id="UP000774947">
    <property type="component" value="Unassembled WGS sequence"/>
</dbReference>
<feature type="transmembrane region" description="Helical" evidence="1">
    <location>
        <begin position="145"/>
        <end position="166"/>
    </location>
</feature>
<keyword evidence="1" id="KW-0812">Transmembrane</keyword>
<accession>A0A921DV47</accession>
<keyword evidence="1" id="KW-0472">Membrane</keyword>
<proteinExistence type="predicted"/>
<feature type="transmembrane region" description="Helical" evidence="1">
    <location>
        <begin position="172"/>
        <end position="189"/>
    </location>
</feature>
<evidence type="ECO:0000313" key="3">
    <source>
        <dbReference type="Proteomes" id="UP000774947"/>
    </source>
</evidence>
<protein>
    <submittedName>
        <fullName evidence="2">DUF624 domain-containing protein</fullName>
    </submittedName>
</protein>
<feature type="transmembrane region" description="Helical" evidence="1">
    <location>
        <begin position="100"/>
        <end position="125"/>
    </location>
</feature>
<name>A0A921DV47_9LACO</name>
<sequence>MIGQTAQNVFIKVYVIFLMTIYFWIFTVAGLVVLGIGPSLRAVTEMFMDNQWQYQNYHLKDGWRQFKTNFWQINLHAWLFLGVLAILAYNLYLSTQIKEAWILIIQFIIIFAIAMAFSLGIFTLLIRSRYDVSFANALKLATAQFFSNFSRLLLFLIMTIALIMAAAKWPGIILFLAPGAYIVFANWFSRKWYKQIDNFLS</sequence>
<organism evidence="2 3">
    <name type="scientific">Lapidilactobacillus dextrinicus</name>
    <dbReference type="NCBI Taxonomy" id="51664"/>
    <lineage>
        <taxon>Bacteria</taxon>
        <taxon>Bacillati</taxon>
        <taxon>Bacillota</taxon>
        <taxon>Bacilli</taxon>
        <taxon>Lactobacillales</taxon>
        <taxon>Lactobacillaceae</taxon>
        <taxon>Lapidilactobacillus</taxon>
    </lineage>
</organism>
<feature type="transmembrane region" description="Helical" evidence="1">
    <location>
        <begin position="13"/>
        <end position="36"/>
    </location>
</feature>
<dbReference type="Pfam" id="PF04854">
    <property type="entry name" value="DUF624"/>
    <property type="match status" value="1"/>
</dbReference>